<dbReference type="GO" id="GO:0015941">
    <property type="term" value="P:pantothenate catabolic process"/>
    <property type="evidence" value="ECO:0007669"/>
    <property type="project" value="InterPro"/>
</dbReference>
<dbReference type="Proteomes" id="UP000253529">
    <property type="component" value="Unassembled WGS sequence"/>
</dbReference>
<dbReference type="EMBL" id="QNRK01000024">
    <property type="protein sequence ID" value="RBP08660.1"/>
    <property type="molecule type" value="Genomic_DNA"/>
</dbReference>
<feature type="binding site" evidence="3">
    <location>
        <position position="335"/>
    </location>
    <ligand>
        <name>CTP</name>
        <dbReference type="ChEBI" id="CHEBI:37563"/>
    </ligand>
</feature>
<feature type="region of interest" description="Phosphopantothenoylcysteine decarboxylase" evidence="3">
    <location>
        <begin position="1"/>
        <end position="200"/>
    </location>
</feature>
<organism evidence="7 8">
    <name type="scientific">Roseiarcus fermentans</name>
    <dbReference type="NCBI Taxonomy" id="1473586"/>
    <lineage>
        <taxon>Bacteria</taxon>
        <taxon>Pseudomonadati</taxon>
        <taxon>Pseudomonadota</taxon>
        <taxon>Alphaproteobacteria</taxon>
        <taxon>Hyphomicrobiales</taxon>
        <taxon>Roseiarcaceae</taxon>
        <taxon>Roseiarcus</taxon>
    </lineage>
</organism>
<dbReference type="InterPro" id="IPR003382">
    <property type="entry name" value="Flavoprotein"/>
</dbReference>
<feature type="binding site" evidence="3">
    <location>
        <position position="288"/>
    </location>
    <ligand>
        <name>CTP</name>
        <dbReference type="ChEBI" id="CHEBI:37563"/>
    </ligand>
</feature>
<comment type="similarity">
    <text evidence="3 4">In the C-terminal section; belongs to the PPC synthetase family.</text>
</comment>
<comment type="pathway">
    <text evidence="3 4">Cofactor biosynthesis; coenzyme A biosynthesis; CoA from (R)-pantothenate: step 3/5.</text>
</comment>
<comment type="catalytic activity">
    <reaction evidence="3 4">
        <text>(R)-4'-phosphopantothenate + L-cysteine + CTP = N-[(R)-4-phosphopantothenoyl]-L-cysteine + CMP + diphosphate + H(+)</text>
        <dbReference type="Rhea" id="RHEA:19397"/>
        <dbReference type="ChEBI" id="CHEBI:10986"/>
        <dbReference type="ChEBI" id="CHEBI:15378"/>
        <dbReference type="ChEBI" id="CHEBI:33019"/>
        <dbReference type="ChEBI" id="CHEBI:35235"/>
        <dbReference type="ChEBI" id="CHEBI:37563"/>
        <dbReference type="ChEBI" id="CHEBI:59458"/>
        <dbReference type="ChEBI" id="CHEBI:60377"/>
        <dbReference type="EC" id="6.3.2.5"/>
    </reaction>
</comment>
<comment type="catalytic activity">
    <reaction evidence="3 4">
        <text>N-[(R)-4-phosphopantothenoyl]-L-cysteine + H(+) = (R)-4'-phosphopantetheine + CO2</text>
        <dbReference type="Rhea" id="RHEA:16793"/>
        <dbReference type="ChEBI" id="CHEBI:15378"/>
        <dbReference type="ChEBI" id="CHEBI:16526"/>
        <dbReference type="ChEBI" id="CHEBI:59458"/>
        <dbReference type="ChEBI" id="CHEBI:61723"/>
        <dbReference type="EC" id="4.1.1.36"/>
    </reaction>
</comment>
<keyword evidence="3" id="KW-0511">Multifunctional enzyme</keyword>
<comment type="function">
    <text evidence="4">Catalyzes two steps in the biosynthesis of coenzyme A. In the first step cysteine is conjugated to 4'-phosphopantothenate to form 4-phosphopantothenoylcysteine, in the latter compound is decarboxylated to form 4'-phosphopantotheine.</text>
</comment>
<feature type="domain" description="Flavoprotein" evidence="5">
    <location>
        <begin position="10"/>
        <end position="182"/>
    </location>
</feature>
<feature type="active site" description="Proton donor" evidence="3">
    <location>
        <position position="161"/>
    </location>
</feature>
<dbReference type="RefSeq" id="WP_113891046.1">
    <property type="nucleotide sequence ID" value="NZ_QNRK01000024.1"/>
</dbReference>
<evidence type="ECO:0000256" key="4">
    <source>
        <dbReference type="RuleBase" id="RU364078"/>
    </source>
</evidence>
<keyword evidence="8" id="KW-1185">Reference proteome</keyword>
<dbReference type="Pfam" id="PF04127">
    <property type="entry name" value="DFP"/>
    <property type="match status" value="1"/>
</dbReference>
<dbReference type="UniPathway" id="UPA00241">
    <property type="reaction ID" value="UER00353"/>
</dbReference>
<accession>A0A366F3V4</accession>
<dbReference type="GO" id="GO:0004632">
    <property type="term" value="F:phosphopantothenate--cysteine ligase activity"/>
    <property type="evidence" value="ECO:0007669"/>
    <property type="project" value="UniProtKB-UniRule"/>
</dbReference>
<dbReference type="Pfam" id="PF02441">
    <property type="entry name" value="Flavoprotein"/>
    <property type="match status" value="1"/>
</dbReference>
<gene>
    <name evidence="3" type="primary">coaBC</name>
    <name evidence="7" type="ORF">DFR50_12446</name>
</gene>
<name>A0A366F3V4_9HYPH</name>
<dbReference type="InterPro" id="IPR007085">
    <property type="entry name" value="DNA/pantothenate-metab_flavo_C"/>
</dbReference>
<keyword evidence="3 4" id="KW-0285">Flavoprotein</keyword>
<dbReference type="PANTHER" id="PTHR14359">
    <property type="entry name" value="HOMO-OLIGOMERIC FLAVIN CONTAINING CYS DECARBOXYLASE FAMILY"/>
    <property type="match status" value="1"/>
</dbReference>
<dbReference type="InterPro" id="IPR036551">
    <property type="entry name" value="Flavin_trans-like"/>
</dbReference>
<dbReference type="InterPro" id="IPR005252">
    <property type="entry name" value="CoaBC"/>
</dbReference>
<keyword evidence="1 3" id="KW-0210">Decarboxylase</keyword>
<dbReference type="GO" id="GO:0004633">
    <property type="term" value="F:phosphopantothenoylcysteine decarboxylase activity"/>
    <property type="evidence" value="ECO:0007669"/>
    <property type="project" value="UniProtKB-UniRule"/>
</dbReference>
<dbReference type="GO" id="GO:0046872">
    <property type="term" value="F:metal ion binding"/>
    <property type="evidence" value="ECO:0007669"/>
    <property type="project" value="UniProtKB-KW"/>
</dbReference>
<keyword evidence="3" id="KW-0479">Metal-binding</keyword>
<dbReference type="SUPFAM" id="SSF52507">
    <property type="entry name" value="Homo-oligomeric flavin-containing Cys decarboxylases, HFCD"/>
    <property type="match status" value="1"/>
</dbReference>
<dbReference type="OrthoDB" id="9802554at2"/>
<evidence type="ECO:0000259" key="5">
    <source>
        <dbReference type="Pfam" id="PF02441"/>
    </source>
</evidence>
<proteinExistence type="inferred from homology"/>
<sequence>MTAVPLAAARILLVIGGGIAAYKSLELIRRLRDRGAAVQVVMTDSARQFITPLSAATLSGQPVRDALFNLTDESLIGHIELSRSADLVVVAPATANLLARMAGGLADDLATTLLLATDKPVLVAPAMNVRMWLHPATQRNIERLGADGVAFAGPDEGPMACGEFGPGRMAEPAAIVDAIERALSKTADSPERPSLLAGRRVIVTSGPTYEPIDPVRFIGNRSSGRQGHAIAQSAVGAGANVILVTGPVALPDPPGATVVHVETALEMQAAVAAALPADAFIAAAAVADWRVERVDNEKIKKGEGGAPTLRLVENPDILAEVAKMNKPRPAVVIGFAAETNHLVDNAKSKLLRKGCDFIIGNSVASGTTTFGGETNEVLLIGAEGVERWPSMSKAAVADRLVAKLAVELAKRS</sequence>
<protein>
    <recommendedName>
        <fullName evidence="3">Coenzyme A biosynthesis bifunctional protein CoaBC</fullName>
    </recommendedName>
    <alternativeName>
        <fullName evidence="3">DNA/pantothenate metabolism flavoprotein</fullName>
    </alternativeName>
    <alternativeName>
        <fullName evidence="3">Phosphopantothenoylcysteine synthetase/decarboxylase</fullName>
        <shortName evidence="3">PPCS-PPCDC</shortName>
    </alternativeName>
    <domain>
        <recommendedName>
            <fullName evidence="3">Phosphopantothenoylcysteine decarboxylase</fullName>
            <shortName evidence="3">PPC decarboxylase</shortName>
            <shortName evidence="3">PPC-DC</shortName>
            <ecNumber evidence="3">4.1.1.36</ecNumber>
        </recommendedName>
        <alternativeName>
            <fullName evidence="3">CoaC</fullName>
        </alternativeName>
    </domain>
    <domain>
        <recommendedName>
            <fullName evidence="3">Phosphopantothenate--cysteine ligase</fullName>
            <ecNumber evidence="3">6.3.2.5</ecNumber>
        </recommendedName>
        <alternativeName>
            <fullName evidence="3">CoaB</fullName>
        </alternativeName>
        <alternativeName>
            <fullName evidence="3">Phosphopantothenoylcysteine synthetase</fullName>
            <shortName evidence="3">PPC synthetase</shortName>
            <shortName evidence="3">PPC-S</shortName>
        </alternativeName>
    </domain>
</protein>
<dbReference type="Gene3D" id="3.40.50.10300">
    <property type="entry name" value="CoaB-like"/>
    <property type="match status" value="1"/>
</dbReference>
<dbReference type="PANTHER" id="PTHR14359:SF6">
    <property type="entry name" value="PHOSPHOPANTOTHENOYLCYSTEINE DECARBOXYLASE"/>
    <property type="match status" value="1"/>
</dbReference>
<dbReference type="GO" id="GO:0010181">
    <property type="term" value="F:FMN binding"/>
    <property type="evidence" value="ECO:0007669"/>
    <property type="project" value="UniProtKB-UniRule"/>
</dbReference>
<evidence type="ECO:0000313" key="8">
    <source>
        <dbReference type="Proteomes" id="UP000253529"/>
    </source>
</evidence>
<comment type="caution">
    <text evidence="7">The sequence shown here is derived from an EMBL/GenBank/DDBJ whole genome shotgun (WGS) entry which is preliminary data.</text>
</comment>
<dbReference type="Gene3D" id="3.40.50.1950">
    <property type="entry name" value="Flavin prenyltransferase-like"/>
    <property type="match status" value="1"/>
</dbReference>
<evidence type="ECO:0000256" key="2">
    <source>
        <dbReference type="ARBA" id="ARBA00023239"/>
    </source>
</evidence>
<keyword evidence="3" id="KW-0460">Magnesium</keyword>
<comment type="cofactor">
    <cofactor evidence="3">
        <name>Mg(2+)</name>
        <dbReference type="ChEBI" id="CHEBI:18420"/>
    </cofactor>
</comment>
<keyword evidence="3 4" id="KW-0288">FMN</keyword>
<comment type="similarity">
    <text evidence="3 4">In the N-terminal section; belongs to the HFCD (homo-oligomeric flavin containing Cys decarboxylase) superfamily.</text>
</comment>
<evidence type="ECO:0000256" key="3">
    <source>
        <dbReference type="HAMAP-Rule" id="MF_02225"/>
    </source>
</evidence>
<dbReference type="EC" id="4.1.1.36" evidence="3"/>
<comment type="caution">
    <text evidence="3">Lacks conserved residue(s) required for the propagation of feature annotation.</text>
</comment>
<dbReference type="InterPro" id="IPR035929">
    <property type="entry name" value="CoaB-like_sf"/>
</dbReference>
<comment type="function">
    <text evidence="3">Catalyzes two sequential steps in the biosynthesis of coenzyme A. In the first step cysteine is conjugated to 4'-phosphopantothenate to form 4-phosphopantothenoylcysteine. In the second step the latter compound is decarboxylated to form 4'-phosphopantotheine.</text>
</comment>
<dbReference type="SUPFAM" id="SSF102645">
    <property type="entry name" value="CoaB-like"/>
    <property type="match status" value="1"/>
</dbReference>
<feature type="binding site" evidence="3">
    <location>
        <begin position="315"/>
        <end position="318"/>
    </location>
    <ligand>
        <name>CTP</name>
        <dbReference type="ChEBI" id="CHEBI:37563"/>
    </ligand>
</feature>
<dbReference type="AlphaFoldDB" id="A0A366F3V4"/>
<dbReference type="GO" id="GO:0015937">
    <property type="term" value="P:coenzyme A biosynthetic process"/>
    <property type="evidence" value="ECO:0007669"/>
    <property type="project" value="UniProtKB-UniRule"/>
</dbReference>
<keyword evidence="2 3" id="KW-0456">Lyase</keyword>
<dbReference type="GO" id="GO:0071513">
    <property type="term" value="C:phosphopantothenoylcysteine decarboxylase complex"/>
    <property type="evidence" value="ECO:0007669"/>
    <property type="project" value="TreeGrafter"/>
</dbReference>
<evidence type="ECO:0000259" key="6">
    <source>
        <dbReference type="Pfam" id="PF04127"/>
    </source>
</evidence>
<feature type="binding site" evidence="3">
    <location>
        <position position="353"/>
    </location>
    <ligand>
        <name>CTP</name>
        <dbReference type="ChEBI" id="CHEBI:37563"/>
    </ligand>
</feature>
<comment type="pathway">
    <text evidence="3 4">Cofactor biosynthesis; coenzyme A biosynthesis; CoA from (R)-pantothenate: step 2/5.</text>
</comment>
<feature type="region of interest" description="Phosphopantothenate--cysteine ligase" evidence="3">
    <location>
        <begin position="201"/>
        <end position="412"/>
    </location>
</feature>
<evidence type="ECO:0000256" key="1">
    <source>
        <dbReference type="ARBA" id="ARBA00022793"/>
    </source>
</evidence>
<keyword evidence="3 4" id="KW-0436">Ligase</keyword>
<dbReference type="EC" id="6.3.2.5" evidence="3"/>
<feature type="binding site" evidence="3">
    <location>
        <position position="349"/>
    </location>
    <ligand>
        <name>CTP</name>
        <dbReference type="ChEBI" id="CHEBI:37563"/>
    </ligand>
</feature>
<feature type="binding site" evidence="3">
    <location>
        <position position="298"/>
    </location>
    <ligand>
        <name>CTP</name>
        <dbReference type="ChEBI" id="CHEBI:37563"/>
    </ligand>
</feature>
<evidence type="ECO:0000313" key="7">
    <source>
        <dbReference type="EMBL" id="RBP08660.1"/>
    </source>
</evidence>
<reference evidence="7 8" key="1">
    <citation type="submission" date="2018-06" db="EMBL/GenBank/DDBJ databases">
        <title>Genomic Encyclopedia of Type Strains, Phase IV (KMG-IV): sequencing the most valuable type-strain genomes for metagenomic binning, comparative biology and taxonomic classification.</title>
        <authorList>
            <person name="Goeker M."/>
        </authorList>
    </citation>
    <scope>NUCLEOTIDE SEQUENCE [LARGE SCALE GENOMIC DNA]</scope>
    <source>
        <strain evidence="7 8">DSM 24875</strain>
    </source>
</reference>
<feature type="domain" description="DNA/pantothenate metabolism flavoprotein C-terminal" evidence="6">
    <location>
        <begin position="196"/>
        <end position="405"/>
    </location>
</feature>
<dbReference type="NCBIfam" id="TIGR00521">
    <property type="entry name" value="coaBC_dfp"/>
    <property type="match status" value="1"/>
</dbReference>
<comment type="cofactor">
    <cofactor evidence="3">
        <name>FMN</name>
        <dbReference type="ChEBI" id="CHEBI:58210"/>
    </cofactor>
    <text evidence="3">Binds 1 FMN per subunit.</text>
</comment>
<dbReference type="HAMAP" id="MF_02225">
    <property type="entry name" value="CoaBC"/>
    <property type="match status" value="1"/>
</dbReference>